<dbReference type="GO" id="GO:0016787">
    <property type="term" value="F:hydrolase activity"/>
    <property type="evidence" value="ECO:0007669"/>
    <property type="project" value="UniProtKB-KW"/>
</dbReference>
<dbReference type="SUPFAM" id="SSF56601">
    <property type="entry name" value="beta-lactamase/transpeptidase-like"/>
    <property type="match status" value="1"/>
</dbReference>
<dbReference type="PANTHER" id="PTHR21581">
    <property type="entry name" value="D-ALANYL-D-ALANINE CARBOXYPEPTIDASE"/>
    <property type="match status" value="1"/>
</dbReference>
<comment type="caution">
    <text evidence="10">The sequence shown here is derived from an EMBL/GenBank/DDBJ whole genome shotgun (WGS) entry which is preliminary data.</text>
</comment>
<dbReference type="Pfam" id="PF00768">
    <property type="entry name" value="Peptidase_S11"/>
    <property type="match status" value="1"/>
</dbReference>
<keyword evidence="11" id="KW-1185">Reference proteome</keyword>
<comment type="similarity">
    <text evidence="1 7">Belongs to the peptidase S11 family.</text>
</comment>
<dbReference type="InterPro" id="IPR018044">
    <property type="entry name" value="Peptidase_S11"/>
</dbReference>
<protein>
    <submittedName>
        <fullName evidence="10">Serine hydrolase</fullName>
    </submittedName>
</protein>
<accession>A0ABT2SZB7</accession>
<proteinExistence type="inferred from homology"/>
<evidence type="ECO:0000313" key="10">
    <source>
        <dbReference type="EMBL" id="MCU6743342.1"/>
    </source>
</evidence>
<dbReference type="InterPro" id="IPR001967">
    <property type="entry name" value="Peptidase_S11_N"/>
</dbReference>
<evidence type="ECO:0000256" key="2">
    <source>
        <dbReference type="ARBA" id="ARBA00022729"/>
    </source>
</evidence>
<dbReference type="RefSeq" id="WP_262572994.1">
    <property type="nucleotide sequence ID" value="NZ_JAOQKJ010000002.1"/>
</dbReference>
<evidence type="ECO:0000256" key="7">
    <source>
        <dbReference type="RuleBase" id="RU004016"/>
    </source>
</evidence>
<evidence type="ECO:0000256" key="8">
    <source>
        <dbReference type="SAM" id="SignalP"/>
    </source>
</evidence>
<keyword evidence="3 10" id="KW-0378">Hydrolase</keyword>
<dbReference type="InterPro" id="IPR012338">
    <property type="entry name" value="Beta-lactam/transpept-like"/>
</dbReference>
<gene>
    <name evidence="10" type="ORF">OCV77_02285</name>
</gene>
<organism evidence="10 11">
    <name type="scientific">Suilimivivens aceti</name>
    <dbReference type="NCBI Taxonomy" id="2981774"/>
    <lineage>
        <taxon>Bacteria</taxon>
        <taxon>Bacillati</taxon>
        <taxon>Bacillota</taxon>
        <taxon>Clostridia</taxon>
        <taxon>Lachnospirales</taxon>
        <taxon>Lachnospiraceae</taxon>
        <taxon>Suilimivivens</taxon>
    </lineage>
</organism>
<name>A0ABT2SZB7_9FIRM</name>
<reference evidence="10 11" key="1">
    <citation type="journal article" date="2021" name="ISME Commun">
        <title>Automated analysis of genomic sequences facilitates high-throughput and comprehensive description of bacteria.</title>
        <authorList>
            <person name="Hitch T.C.A."/>
        </authorList>
    </citation>
    <scope>NUCLEOTIDE SEQUENCE [LARGE SCALE GENOMIC DNA]</scope>
    <source>
        <strain evidence="10 11">Sanger_18</strain>
    </source>
</reference>
<evidence type="ECO:0000256" key="6">
    <source>
        <dbReference type="ARBA" id="ARBA00023316"/>
    </source>
</evidence>
<evidence type="ECO:0000256" key="3">
    <source>
        <dbReference type="ARBA" id="ARBA00022801"/>
    </source>
</evidence>
<evidence type="ECO:0000259" key="9">
    <source>
        <dbReference type="Pfam" id="PF00768"/>
    </source>
</evidence>
<sequence>MKITNRQKMQIKRSVSVLCSCMMLFLLTGCGQSRYDMAYTVNSDVSSLRLVNIEEKNLNAEPFASDLCVVSSDISIPGIDTSKADGAGLFDVNGRNTLYAKNVYEKLYPASLTKIMTALVALKYGSMDTTLTASANVRNLESGAQTCGLKEGDQMTLDQALHVLLINSANDAAIMIAEGIAGSVEAFADMMNQEALEVGATNSHFVNPHGLSDNDHYTTVYDMYLITNAAIQYDRFNEIIHMKEYQTVYYDKSGNAKDLSVNSTNYYLQGNADAPSGITVLGGKTGTTNAAGHCLVLVSRDTSGNPYISVIMRAESREDLYDEMSSLLSGINK</sequence>
<keyword evidence="6" id="KW-0961">Cell wall biogenesis/degradation</keyword>
<dbReference type="EMBL" id="JAOQKJ010000002">
    <property type="protein sequence ID" value="MCU6743342.1"/>
    <property type="molecule type" value="Genomic_DNA"/>
</dbReference>
<evidence type="ECO:0000256" key="5">
    <source>
        <dbReference type="ARBA" id="ARBA00022984"/>
    </source>
</evidence>
<dbReference type="PRINTS" id="PR00725">
    <property type="entry name" value="DADACBPTASE1"/>
</dbReference>
<keyword evidence="5" id="KW-0573">Peptidoglycan synthesis</keyword>
<evidence type="ECO:0000313" key="11">
    <source>
        <dbReference type="Proteomes" id="UP001652432"/>
    </source>
</evidence>
<dbReference type="PROSITE" id="PS51257">
    <property type="entry name" value="PROKAR_LIPOPROTEIN"/>
    <property type="match status" value="1"/>
</dbReference>
<evidence type="ECO:0000256" key="4">
    <source>
        <dbReference type="ARBA" id="ARBA00022960"/>
    </source>
</evidence>
<evidence type="ECO:0000256" key="1">
    <source>
        <dbReference type="ARBA" id="ARBA00007164"/>
    </source>
</evidence>
<dbReference type="Proteomes" id="UP001652432">
    <property type="component" value="Unassembled WGS sequence"/>
</dbReference>
<feature type="signal peptide" evidence="8">
    <location>
        <begin position="1"/>
        <end position="38"/>
    </location>
</feature>
<feature type="chain" id="PRO_5046428737" evidence="8">
    <location>
        <begin position="39"/>
        <end position="333"/>
    </location>
</feature>
<dbReference type="PANTHER" id="PTHR21581:SF26">
    <property type="entry name" value="D-ALANYL-D-ALANINE ENDOPEPTIDASE"/>
    <property type="match status" value="1"/>
</dbReference>
<feature type="domain" description="Peptidase S11 D-alanyl-D-alanine carboxypeptidase A N-terminal" evidence="9">
    <location>
        <begin position="82"/>
        <end position="315"/>
    </location>
</feature>
<keyword evidence="2 8" id="KW-0732">Signal</keyword>
<dbReference type="Gene3D" id="3.40.710.10">
    <property type="entry name" value="DD-peptidase/beta-lactamase superfamily"/>
    <property type="match status" value="1"/>
</dbReference>
<keyword evidence="4" id="KW-0133">Cell shape</keyword>